<comment type="caution">
    <text evidence="8">The sequence shown here is derived from an EMBL/GenBank/DDBJ whole genome shotgun (WGS) entry which is preliminary data.</text>
</comment>
<dbReference type="RefSeq" id="WP_148603157.1">
    <property type="nucleotide sequence ID" value="NZ_RXYB01000006.1"/>
</dbReference>
<keyword evidence="3 6" id="KW-0812">Transmembrane</keyword>
<reference evidence="8 9" key="1">
    <citation type="journal article" date="2020" name="mSystems">
        <title>Defining Genomic and Predicted Metabolic Features of the Acetobacterium Genus.</title>
        <authorList>
            <person name="Ross D.E."/>
            <person name="Marshall C.W."/>
            <person name="Gulliver D."/>
            <person name="May H.D."/>
            <person name="Norman R.S."/>
        </authorList>
    </citation>
    <scope>NUCLEOTIDE SEQUENCE [LARGE SCALE GENOMIC DNA]</scope>
    <source>
        <strain evidence="8 9">DSM 9173</strain>
    </source>
</reference>
<dbReference type="PANTHER" id="PTHR12677:SF59">
    <property type="entry name" value="GOLGI APPARATUS MEMBRANE PROTEIN TVP38-RELATED"/>
    <property type="match status" value="1"/>
</dbReference>
<feature type="transmembrane region" description="Helical" evidence="6">
    <location>
        <begin position="96"/>
        <end position="121"/>
    </location>
</feature>
<keyword evidence="4 6" id="KW-1133">Transmembrane helix</keyword>
<evidence type="ECO:0000256" key="2">
    <source>
        <dbReference type="ARBA" id="ARBA00022475"/>
    </source>
</evidence>
<proteinExistence type="inferred from homology"/>
<evidence type="ECO:0000256" key="4">
    <source>
        <dbReference type="ARBA" id="ARBA00022989"/>
    </source>
</evidence>
<evidence type="ECO:0000259" key="7">
    <source>
        <dbReference type="Pfam" id="PF09335"/>
    </source>
</evidence>
<organism evidence="8 9">
    <name type="scientific">Acetobacterium tundrae</name>
    <dbReference type="NCBI Taxonomy" id="132932"/>
    <lineage>
        <taxon>Bacteria</taxon>
        <taxon>Bacillati</taxon>
        <taxon>Bacillota</taxon>
        <taxon>Clostridia</taxon>
        <taxon>Eubacteriales</taxon>
        <taxon>Eubacteriaceae</taxon>
        <taxon>Acetobacterium</taxon>
    </lineage>
</organism>
<evidence type="ECO:0000256" key="1">
    <source>
        <dbReference type="ARBA" id="ARBA00004651"/>
    </source>
</evidence>
<evidence type="ECO:0000313" key="9">
    <source>
        <dbReference type="Proteomes" id="UP000653358"/>
    </source>
</evidence>
<evidence type="ECO:0000256" key="3">
    <source>
        <dbReference type="ARBA" id="ARBA00022692"/>
    </source>
</evidence>
<keyword evidence="5 6" id="KW-0472">Membrane</keyword>
<protein>
    <recommendedName>
        <fullName evidence="6">TVP38/TMEM64 family membrane protein</fullName>
    </recommendedName>
</protein>
<keyword evidence="9" id="KW-1185">Reference proteome</keyword>
<name>A0ABR6WK86_9FIRM</name>
<dbReference type="InterPro" id="IPR015414">
    <property type="entry name" value="TMEM64"/>
</dbReference>
<feature type="transmembrane region" description="Helical" evidence="6">
    <location>
        <begin position="211"/>
        <end position="230"/>
    </location>
</feature>
<accession>A0ABR6WK86</accession>
<sequence>MALDIKPKEKQIKDRSDRQKKVISFGAILVFIVLSIVILALVGKPMIAFVSELPQYREWVDDNGLISRLVFVGMMTLQIVVAFIPGEPLEIAAGYAFGFWEGSLLCLIGAVIGSAIVFLFVRHIGMKAVEVFVSREKIQSLKFLKNTRKLNSIVFLLFLIPGTPKDIMTYFIGMTKMKFSTWLLITGIARIPSVITSTMCGDALGIENYTMAIWVFGLTAIISLMGLLFYRKISRIDGEKNEE</sequence>
<feature type="transmembrane region" description="Helical" evidence="6">
    <location>
        <begin position="153"/>
        <end position="172"/>
    </location>
</feature>
<keyword evidence="2 6" id="KW-1003">Cell membrane</keyword>
<comment type="similarity">
    <text evidence="6">Belongs to the TVP38/TMEM64 family.</text>
</comment>
<evidence type="ECO:0000313" key="8">
    <source>
        <dbReference type="EMBL" id="MBC3796920.1"/>
    </source>
</evidence>
<gene>
    <name evidence="8" type="ORF">GH807_07650</name>
</gene>
<dbReference type="Proteomes" id="UP000653358">
    <property type="component" value="Unassembled WGS sequence"/>
</dbReference>
<dbReference type="InterPro" id="IPR032816">
    <property type="entry name" value="VTT_dom"/>
</dbReference>
<dbReference type="PANTHER" id="PTHR12677">
    <property type="entry name" value="GOLGI APPARATUS MEMBRANE PROTEIN TVP38-RELATED"/>
    <property type="match status" value="1"/>
</dbReference>
<evidence type="ECO:0000256" key="6">
    <source>
        <dbReference type="RuleBase" id="RU366058"/>
    </source>
</evidence>
<dbReference type="Pfam" id="PF09335">
    <property type="entry name" value="VTT_dom"/>
    <property type="match status" value="1"/>
</dbReference>
<feature type="transmembrane region" description="Helical" evidence="6">
    <location>
        <begin position="63"/>
        <end position="84"/>
    </location>
</feature>
<comment type="subcellular location">
    <subcellularLocation>
        <location evidence="1 6">Cell membrane</location>
        <topology evidence="1 6">Multi-pass membrane protein</topology>
    </subcellularLocation>
</comment>
<feature type="domain" description="VTT" evidence="7">
    <location>
        <begin position="84"/>
        <end position="202"/>
    </location>
</feature>
<evidence type="ECO:0000256" key="5">
    <source>
        <dbReference type="ARBA" id="ARBA00023136"/>
    </source>
</evidence>
<dbReference type="EMBL" id="WJBB01000007">
    <property type="protein sequence ID" value="MBC3796920.1"/>
    <property type="molecule type" value="Genomic_DNA"/>
</dbReference>
<feature type="transmembrane region" description="Helical" evidence="6">
    <location>
        <begin position="21"/>
        <end position="43"/>
    </location>
</feature>